<sequence length="314" mass="35022">MMSILELKNVTKRYDDKLVVDNVSFSIREGETFGLLGPNGAGKSTIISMICGLVKADKGNIFIDSHSISKDSIAAKKNIGIVPQDIALYENLNAIDNLKFWGTLYGLKGNLLRERIEEALEITGLKDRAKSKIKSYSGGMKRRINMAAAFMHHPKLLIMDEPTVGIDPQSRNHILEFTKSLNEEYGTTVMYTSHYMEEVEMLCSSLVILDEGKVIASGTQEEIKRMVSNEENIEISLTNYTNDIGLKLDKLRAVSGVNYKNGVLSVVMKISEKNGIQDIIDILIHNDAKIQNINIKVPNLETVFLNLTGKNLRD</sequence>
<dbReference type="EMBL" id="JPGY02000001">
    <property type="protein sequence ID" value="KRU13026.1"/>
    <property type="molecule type" value="Genomic_DNA"/>
</dbReference>
<dbReference type="Proteomes" id="UP000028042">
    <property type="component" value="Unassembled WGS sequence"/>
</dbReference>
<dbReference type="KEGG" id="cpae:CPAST_c08770"/>
<dbReference type="PANTHER" id="PTHR43582:SF2">
    <property type="entry name" value="LINEARMYCIN RESISTANCE ATP-BINDING PROTEIN LNRL"/>
    <property type="match status" value="1"/>
</dbReference>
<keyword evidence="7" id="KW-1185">Reference proteome</keyword>
<dbReference type="PROSITE" id="PS00211">
    <property type="entry name" value="ABC_TRANSPORTER_1"/>
    <property type="match status" value="1"/>
</dbReference>
<evidence type="ECO:0000313" key="7">
    <source>
        <dbReference type="Proteomes" id="UP000030905"/>
    </source>
</evidence>
<proteinExistence type="predicted"/>
<reference evidence="4 7" key="1">
    <citation type="journal article" date="2015" name="Genome Announc.">
        <title>Complete Genome Sequence of the Nitrogen-Fixing and Solvent-Producing Clostridium pasteurianum DSM 525.</title>
        <authorList>
            <person name="Poehlein A."/>
            <person name="Grosse-Honebrink A."/>
            <person name="Zhang Y."/>
            <person name="Minton N.P."/>
            <person name="Daniel R."/>
        </authorList>
    </citation>
    <scope>NUCLEOTIDE SEQUENCE [LARGE SCALE GENOMIC DNA]</scope>
    <source>
        <strain evidence="4">DSM 525</strain>
        <strain evidence="7">DSM 525 / ATCC 6013</strain>
    </source>
</reference>
<evidence type="ECO:0000313" key="6">
    <source>
        <dbReference type="Proteomes" id="UP000028042"/>
    </source>
</evidence>
<dbReference type="PANTHER" id="PTHR43582">
    <property type="entry name" value="LINEARMYCIN RESISTANCE ATP-BINDING PROTEIN LNRL"/>
    <property type="match status" value="1"/>
</dbReference>
<dbReference type="PATRIC" id="fig|1262449.7.peg.885"/>
<dbReference type="Proteomes" id="UP000030905">
    <property type="component" value="Chromosome"/>
</dbReference>
<dbReference type="PROSITE" id="PS50893">
    <property type="entry name" value="ABC_TRANSPORTER_2"/>
    <property type="match status" value="1"/>
</dbReference>
<dbReference type="InterPro" id="IPR003439">
    <property type="entry name" value="ABC_transporter-like_ATP-bd"/>
</dbReference>
<reference evidence="5 6" key="3">
    <citation type="journal article" name="Genome Announc.">
        <title>Improved Draft Genome Sequence of Clostridium pasteurianum Strain ATCC 6013 (DSM 525) Using a Hybrid Next-Generation Sequencing Approach.</title>
        <authorList>
            <person name="Pyne M.E."/>
            <person name="Utturkar S."/>
            <person name="Brown S.D."/>
            <person name="Moo-Young M."/>
            <person name="Chung D.A."/>
            <person name="Chou C.P."/>
        </authorList>
    </citation>
    <scope>NUCLEOTIDE SEQUENCE [LARGE SCALE GENOMIC DNA]</scope>
    <source>
        <strain evidence="5 6">ATCC 6013</strain>
    </source>
</reference>
<feature type="domain" description="ABC transporter" evidence="3">
    <location>
        <begin position="5"/>
        <end position="236"/>
    </location>
</feature>
<dbReference type="AlphaFoldDB" id="A0A0H3J2F9"/>
<keyword evidence="1" id="KW-0547">Nucleotide-binding</keyword>
<dbReference type="SMART" id="SM00382">
    <property type="entry name" value="AAA"/>
    <property type="match status" value="1"/>
</dbReference>
<dbReference type="Pfam" id="PF00005">
    <property type="entry name" value="ABC_tran"/>
    <property type="match status" value="1"/>
</dbReference>
<evidence type="ECO:0000313" key="4">
    <source>
        <dbReference type="EMBL" id="AJA50965.1"/>
    </source>
</evidence>
<protein>
    <submittedName>
        <fullName evidence="5">Polyamine-transporting ATPase</fullName>
        <ecNumber evidence="5">3.6.3.31</ecNumber>
    </submittedName>
</protein>
<evidence type="ECO:0000256" key="2">
    <source>
        <dbReference type="ARBA" id="ARBA00022840"/>
    </source>
</evidence>
<evidence type="ECO:0000313" key="5">
    <source>
        <dbReference type="EMBL" id="KRU13026.1"/>
    </source>
</evidence>
<reference evidence="5" key="2">
    <citation type="submission" date="2015-10" db="EMBL/GenBank/DDBJ databases">
        <title>Improved Draft Genome Sequence of Clostridium pasteurianum Strain ATCC 6013 (DSM 525) Using a Hybrid Next-Generation Sequencing Approach.</title>
        <authorList>
            <person name="Pyne M.E."/>
            <person name="Utturkar S.M."/>
            <person name="Brown S.D."/>
            <person name="Moo-Young M."/>
            <person name="Chung D.A."/>
            <person name="Chou P.C."/>
        </authorList>
    </citation>
    <scope>NUCLEOTIDE SEQUENCE</scope>
    <source>
        <strain evidence="5">ATCC 6013</strain>
    </source>
</reference>
<dbReference type="InterPro" id="IPR027417">
    <property type="entry name" value="P-loop_NTPase"/>
</dbReference>
<dbReference type="eggNOG" id="COG1131">
    <property type="taxonomic scope" value="Bacteria"/>
</dbReference>
<dbReference type="InterPro" id="IPR003593">
    <property type="entry name" value="AAA+_ATPase"/>
</dbReference>
<dbReference type="EMBL" id="CP009268">
    <property type="protein sequence ID" value="AJA50965.1"/>
    <property type="molecule type" value="Genomic_DNA"/>
</dbReference>
<name>A0A0H3J2F9_CLOPA</name>
<keyword evidence="2" id="KW-0067">ATP-binding</keyword>
<accession>A0A0H3J2F9</accession>
<evidence type="ECO:0000259" key="3">
    <source>
        <dbReference type="PROSITE" id="PS50893"/>
    </source>
</evidence>
<gene>
    <name evidence="4" type="ORF">CLPA_c08770</name>
    <name evidence="5" type="ORF">CP6013_02274</name>
</gene>
<dbReference type="KEGG" id="cpat:CLPA_c08770"/>
<dbReference type="Gene3D" id="3.40.50.300">
    <property type="entry name" value="P-loop containing nucleotide triphosphate hydrolases"/>
    <property type="match status" value="1"/>
</dbReference>
<keyword evidence="5" id="KW-0378">Hydrolase</keyword>
<dbReference type="InterPro" id="IPR017871">
    <property type="entry name" value="ABC_transporter-like_CS"/>
</dbReference>
<dbReference type="SUPFAM" id="SSF52540">
    <property type="entry name" value="P-loop containing nucleoside triphosphate hydrolases"/>
    <property type="match status" value="1"/>
</dbReference>
<organism evidence="4 7">
    <name type="scientific">Clostridium pasteurianum DSM 525 = ATCC 6013</name>
    <dbReference type="NCBI Taxonomy" id="1262449"/>
    <lineage>
        <taxon>Bacteria</taxon>
        <taxon>Bacillati</taxon>
        <taxon>Bacillota</taxon>
        <taxon>Clostridia</taxon>
        <taxon>Eubacteriales</taxon>
        <taxon>Clostridiaceae</taxon>
        <taxon>Clostridium</taxon>
    </lineage>
</organism>
<dbReference type="GO" id="GO:0016887">
    <property type="term" value="F:ATP hydrolysis activity"/>
    <property type="evidence" value="ECO:0007669"/>
    <property type="project" value="InterPro"/>
</dbReference>
<dbReference type="EC" id="3.6.3.31" evidence="5"/>
<dbReference type="GO" id="GO:0005524">
    <property type="term" value="F:ATP binding"/>
    <property type="evidence" value="ECO:0007669"/>
    <property type="project" value="UniProtKB-KW"/>
</dbReference>
<evidence type="ECO:0000256" key="1">
    <source>
        <dbReference type="ARBA" id="ARBA00022741"/>
    </source>
</evidence>